<dbReference type="InterPro" id="IPR008538">
    <property type="entry name" value="Uma2"/>
</dbReference>
<dbReference type="Pfam" id="PF05685">
    <property type="entry name" value="Uma2"/>
    <property type="match status" value="1"/>
</dbReference>
<dbReference type="PANTHER" id="PTHR34107">
    <property type="entry name" value="SLL0198 PROTEIN-RELATED"/>
    <property type="match status" value="1"/>
</dbReference>
<name>A0A2Z5G3N2_9BACT</name>
<dbReference type="CDD" id="cd06260">
    <property type="entry name" value="DUF820-like"/>
    <property type="match status" value="1"/>
</dbReference>
<dbReference type="RefSeq" id="WP_114208660.1">
    <property type="nucleotide sequence ID" value="NZ_CP030840.1"/>
</dbReference>
<dbReference type="PANTHER" id="PTHR34107:SF7">
    <property type="entry name" value="SLR2092 PROTEIN"/>
    <property type="match status" value="1"/>
</dbReference>
<keyword evidence="3" id="KW-1185">Reference proteome</keyword>
<dbReference type="EMBL" id="CP030840">
    <property type="protein sequence ID" value="AXC13741.1"/>
    <property type="molecule type" value="Genomic_DNA"/>
</dbReference>
<dbReference type="KEGG" id="abas:ACPOL_4469"/>
<dbReference type="OrthoDB" id="9799703at2"/>
<dbReference type="SUPFAM" id="SSF52980">
    <property type="entry name" value="Restriction endonuclease-like"/>
    <property type="match status" value="1"/>
</dbReference>
<dbReference type="InterPro" id="IPR012296">
    <property type="entry name" value="Nuclease_put_TT1808"/>
</dbReference>
<dbReference type="InterPro" id="IPR011335">
    <property type="entry name" value="Restrct_endonuc-II-like"/>
</dbReference>
<reference evidence="2 3" key="1">
    <citation type="journal article" date="2018" name="Front. Microbiol.">
        <title>Hydrolytic Capabilities as a Key to Environmental Success: Chitinolytic and Cellulolytic Acidobacteria From Acidic Sub-arctic Soils and Boreal Peatlands.</title>
        <authorList>
            <person name="Belova S.E."/>
            <person name="Ravin N.V."/>
            <person name="Pankratov T.A."/>
            <person name="Rakitin A.L."/>
            <person name="Ivanova A.A."/>
            <person name="Beletsky A.V."/>
            <person name="Mardanov A.V."/>
            <person name="Sinninghe Damste J.S."/>
            <person name="Dedysh S.N."/>
        </authorList>
    </citation>
    <scope>NUCLEOTIDE SEQUENCE [LARGE SCALE GENOMIC DNA]</scope>
    <source>
        <strain evidence="2 3">SBC82</strain>
    </source>
</reference>
<protein>
    <recommendedName>
        <fullName evidence="1">Putative restriction endonuclease domain-containing protein</fullName>
    </recommendedName>
</protein>
<organism evidence="2 3">
    <name type="scientific">Acidisarcina polymorpha</name>
    <dbReference type="NCBI Taxonomy" id="2211140"/>
    <lineage>
        <taxon>Bacteria</taxon>
        <taxon>Pseudomonadati</taxon>
        <taxon>Acidobacteriota</taxon>
        <taxon>Terriglobia</taxon>
        <taxon>Terriglobales</taxon>
        <taxon>Acidobacteriaceae</taxon>
        <taxon>Acidisarcina</taxon>
    </lineage>
</organism>
<feature type="domain" description="Putative restriction endonuclease" evidence="1">
    <location>
        <begin position="25"/>
        <end position="193"/>
    </location>
</feature>
<proteinExistence type="predicted"/>
<evidence type="ECO:0000313" key="3">
    <source>
        <dbReference type="Proteomes" id="UP000253606"/>
    </source>
</evidence>
<accession>A0A2Z5G3N2</accession>
<dbReference type="Proteomes" id="UP000253606">
    <property type="component" value="Chromosome"/>
</dbReference>
<sequence length="202" mass="22208">MGTLLYLDPAALPETISWDPPLSDDEFEALAVANEFLQLERTKEGEVIVTPQTGDDTGRANAEIIKQLGIWWDTHERGAVYDSSTGFFLPDGSNLSPDAAYVLPEKLGPRSGRGAKMARHCPDFVIELLSSSDRLSKAYTKMDNWIANGAGLAWLIDPYQRQVTVYAPEQAAQIVSGELISGSGPVEGFILNLAKVWRFYET</sequence>
<gene>
    <name evidence="2" type="ORF">ACPOL_4469</name>
</gene>
<evidence type="ECO:0000313" key="2">
    <source>
        <dbReference type="EMBL" id="AXC13741.1"/>
    </source>
</evidence>
<evidence type="ECO:0000259" key="1">
    <source>
        <dbReference type="Pfam" id="PF05685"/>
    </source>
</evidence>
<dbReference type="AlphaFoldDB" id="A0A2Z5G3N2"/>
<dbReference type="Gene3D" id="3.90.1570.10">
    <property type="entry name" value="tt1808, chain A"/>
    <property type="match status" value="1"/>
</dbReference>